<dbReference type="InterPro" id="IPR023154">
    <property type="entry name" value="Jann4075-like_sf"/>
</dbReference>
<accession>A0A0F9TG20</accession>
<proteinExistence type="predicted"/>
<name>A0A0F9TG20_9ZZZZ</name>
<reference evidence="1" key="1">
    <citation type="journal article" date="2015" name="Nature">
        <title>Complex archaea that bridge the gap between prokaryotes and eukaryotes.</title>
        <authorList>
            <person name="Spang A."/>
            <person name="Saw J.H."/>
            <person name="Jorgensen S.L."/>
            <person name="Zaremba-Niedzwiedzka K."/>
            <person name="Martijn J."/>
            <person name="Lind A.E."/>
            <person name="van Eijk R."/>
            <person name="Schleper C."/>
            <person name="Guy L."/>
            <person name="Ettema T.J."/>
        </authorList>
    </citation>
    <scope>NUCLEOTIDE SEQUENCE</scope>
</reference>
<dbReference type="InterPro" id="IPR021274">
    <property type="entry name" value="DUF2853"/>
</dbReference>
<dbReference type="SUPFAM" id="SSF158587">
    <property type="entry name" value="Jann4075-like"/>
    <property type="match status" value="1"/>
</dbReference>
<dbReference type="Pfam" id="PF11015">
    <property type="entry name" value="DUF2853"/>
    <property type="match status" value="1"/>
</dbReference>
<dbReference type="EMBL" id="LAZR01001709">
    <property type="protein sequence ID" value="KKN40383.1"/>
    <property type="molecule type" value="Genomic_DNA"/>
</dbReference>
<evidence type="ECO:0008006" key="2">
    <source>
        <dbReference type="Google" id="ProtNLM"/>
    </source>
</evidence>
<dbReference type="AlphaFoldDB" id="A0A0F9TG20"/>
<comment type="caution">
    <text evidence="1">The sequence shown here is derived from an EMBL/GenBank/DDBJ whole genome shotgun (WGS) entry which is preliminary data.</text>
</comment>
<dbReference type="Gene3D" id="1.10.238.120">
    <property type="entry name" value="Jann4075-like"/>
    <property type="match status" value="1"/>
</dbReference>
<protein>
    <recommendedName>
        <fullName evidence="2">DUF2853 domain-containing protein</fullName>
    </recommendedName>
</protein>
<sequence length="113" mass="12863">MGKRDEWIEKYADDLKNKCGMTPDMDLLTKVTIGCGPSIYNADAQTVASSQQSELELVKENFLMKKLGMTDSADLMDAINKVVETYGRSERNKYRAVIYYMLTKHFGKESVYS</sequence>
<gene>
    <name evidence="1" type="ORF">LCGC14_0733890</name>
</gene>
<organism evidence="1">
    <name type="scientific">marine sediment metagenome</name>
    <dbReference type="NCBI Taxonomy" id="412755"/>
    <lineage>
        <taxon>unclassified sequences</taxon>
        <taxon>metagenomes</taxon>
        <taxon>ecological metagenomes</taxon>
    </lineage>
</organism>
<evidence type="ECO:0000313" key="1">
    <source>
        <dbReference type="EMBL" id="KKN40383.1"/>
    </source>
</evidence>